<accession>A0A0C2J266</accession>
<name>A0A0C2J266_THEKT</name>
<evidence type="ECO:0000313" key="8">
    <source>
        <dbReference type="Proteomes" id="UP000031668"/>
    </source>
</evidence>
<dbReference type="EMBL" id="JWZT01001493">
    <property type="protein sequence ID" value="KII71974.1"/>
    <property type="molecule type" value="Genomic_DNA"/>
</dbReference>
<dbReference type="SUPFAM" id="SSF55729">
    <property type="entry name" value="Acyl-CoA N-acyltransferases (Nat)"/>
    <property type="match status" value="1"/>
</dbReference>
<keyword evidence="3" id="KW-0808">Transferase</keyword>
<keyword evidence="1" id="KW-0678">Repressor</keyword>
<evidence type="ECO:0000256" key="1">
    <source>
        <dbReference type="ARBA" id="ARBA00022491"/>
    </source>
</evidence>
<dbReference type="InterPro" id="IPR016181">
    <property type="entry name" value="Acyl_CoA_acyltransferase"/>
</dbReference>
<dbReference type="InterPro" id="IPR000182">
    <property type="entry name" value="GNAT_dom"/>
</dbReference>
<dbReference type="GO" id="GO:0006355">
    <property type="term" value="P:regulation of DNA-templated transcription"/>
    <property type="evidence" value="ECO:0007669"/>
    <property type="project" value="InterPro"/>
</dbReference>
<evidence type="ECO:0000256" key="2">
    <source>
        <dbReference type="ARBA" id="ARBA00022649"/>
    </source>
</evidence>
<dbReference type="SUPFAM" id="SSF47598">
    <property type="entry name" value="Ribbon-helix-helix"/>
    <property type="match status" value="1"/>
</dbReference>
<dbReference type="OrthoDB" id="10331461at2759"/>
<dbReference type="Pfam" id="PF08681">
    <property type="entry name" value="TacA1"/>
    <property type="match status" value="1"/>
</dbReference>
<comment type="catalytic activity">
    <reaction evidence="5">
        <text>glycyl-tRNA(Gly) + acetyl-CoA = N-acetylglycyl-tRNA(Gly) + CoA + H(+)</text>
        <dbReference type="Rhea" id="RHEA:81867"/>
        <dbReference type="Rhea" id="RHEA-COMP:9683"/>
        <dbReference type="Rhea" id="RHEA-COMP:19766"/>
        <dbReference type="ChEBI" id="CHEBI:15378"/>
        <dbReference type="ChEBI" id="CHEBI:57287"/>
        <dbReference type="ChEBI" id="CHEBI:57288"/>
        <dbReference type="ChEBI" id="CHEBI:78522"/>
        <dbReference type="ChEBI" id="CHEBI:232036"/>
    </reaction>
</comment>
<dbReference type="Pfam" id="PF13508">
    <property type="entry name" value="Acetyltransf_7"/>
    <property type="match status" value="1"/>
</dbReference>
<dbReference type="AlphaFoldDB" id="A0A0C2J266"/>
<dbReference type="Gene3D" id="3.40.630.30">
    <property type="match status" value="1"/>
</dbReference>
<organism evidence="7 8">
    <name type="scientific">Thelohanellus kitauei</name>
    <name type="common">Myxosporean</name>
    <dbReference type="NCBI Taxonomy" id="669202"/>
    <lineage>
        <taxon>Eukaryota</taxon>
        <taxon>Metazoa</taxon>
        <taxon>Cnidaria</taxon>
        <taxon>Myxozoa</taxon>
        <taxon>Myxosporea</taxon>
        <taxon>Bivalvulida</taxon>
        <taxon>Platysporina</taxon>
        <taxon>Myxobolidae</taxon>
        <taxon>Thelohanellus</taxon>
    </lineage>
</organism>
<gene>
    <name evidence="7" type="ORF">RF11_11430</name>
</gene>
<dbReference type="InterPro" id="IPR014795">
    <property type="entry name" value="TacA_1-like"/>
</dbReference>
<reference evidence="7 8" key="1">
    <citation type="journal article" date="2014" name="Genome Biol. Evol.">
        <title>The genome of the myxosporean Thelohanellus kitauei shows adaptations to nutrient acquisition within its fish host.</title>
        <authorList>
            <person name="Yang Y."/>
            <person name="Xiong J."/>
            <person name="Zhou Z."/>
            <person name="Huo F."/>
            <person name="Miao W."/>
            <person name="Ran C."/>
            <person name="Liu Y."/>
            <person name="Zhang J."/>
            <person name="Feng J."/>
            <person name="Wang M."/>
            <person name="Wang M."/>
            <person name="Wang L."/>
            <person name="Yao B."/>
        </authorList>
    </citation>
    <scope>NUCLEOTIDE SEQUENCE [LARGE SCALE GENOMIC DNA]</scope>
    <source>
        <strain evidence="7">Wuqing</strain>
    </source>
</reference>
<proteinExistence type="predicted"/>
<feature type="domain" description="N-acetyltransferase" evidence="6">
    <location>
        <begin position="128"/>
        <end position="231"/>
    </location>
</feature>
<protein>
    <recommendedName>
        <fullName evidence="6">N-acetyltransferase domain-containing protein</fullName>
    </recommendedName>
</protein>
<keyword evidence="4" id="KW-0012">Acyltransferase</keyword>
<evidence type="ECO:0000256" key="4">
    <source>
        <dbReference type="ARBA" id="ARBA00023315"/>
    </source>
</evidence>
<evidence type="ECO:0000259" key="6">
    <source>
        <dbReference type="Pfam" id="PF13508"/>
    </source>
</evidence>
<evidence type="ECO:0000256" key="3">
    <source>
        <dbReference type="ARBA" id="ARBA00022679"/>
    </source>
</evidence>
<dbReference type="PANTHER" id="PTHR36449">
    <property type="entry name" value="ACETYLTRANSFERASE-RELATED"/>
    <property type="match status" value="1"/>
</dbReference>
<comment type="caution">
    <text evidence="7">The sequence shown here is derived from an EMBL/GenBank/DDBJ whole genome shotgun (WGS) entry which is preliminary data.</text>
</comment>
<keyword evidence="2" id="KW-1277">Toxin-antitoxin system</keyword>
<dbReference type="InterPro" id="IPR010985">
    <property type="entry name" value="Ribbon_hlx_hlx"/>
</dbReference>
<dbReference type="Proteomes" id="UP000031668">
    <property type="component" value="Unassembled WGS sequence"/>
</dbReference>
<evidence type="ECO:0000256" key="5">
    <source>
        <dbReference type="ARBA" id="ARBA00049880"/>
    </source>
</evidence>
<keyword evidence="8" id="KW-1185">Reference proteome</keyword>
<sequence>MLVKQMLYKRCLMKSDVQLNLRAKESQRALIDAAAEILHKSRTDFILEMACQAAENVILDRRVFNFNDKQYAEFIDMLDAPVTDDPVIEKLLARKPQWDVAEFVSGETVLDDWLKQKGLKNQALGAARTFVVCKKDTQQIAGFYSLATGSVNHTEATGNLRRNMPDPIPVIILARLAVDLSFRGKGLGADLLHDAVLRCYRVAENIGVRAIMVHALTEEAKNFYIHHGFKPSQTQERTLFLKLPQ</sequence>
<dbReference type="PANTHER" id="PTHR36449:SF1">
    <property type="entry name" value="ACETYLTRANSFERASE"/>
    <property type="match status" value="1"/>
</dbReference>
<dbReference type="GO" id="GO:0016747">
    <property type="term" value="F:acyltransferase activity, transferring groups other than amino-acyl groups"/>
    <property type="evidence" value="ECO:0007669"/>
    <property type="project" value="InterPro"/>
</dbReference>
<evidence type="ECO:0000313" key="7">
    <source>
        <dbReference type="EMBL" id="KII71974.1"/>
    </source>
</evidence>